<keyword evidence="3" id="KW-1185">Reference proteome</keyword>
<feature type="compositionally biased region" description="Low complexity" evidence="1">
    <location>
        <begin position="317"/>
        <end position="332"/>
    </location>
</feature>
<dbReference type="OrthoDB" id="5352132at2759"/>
<protein>
    <submittedName>
        <fullName evidence="2">Uncharacterized protein</fullName>
    </submittedName>
</protein>
<gene>
    <name evidence="2" type="ORF">MGL_2980</name>
</gene>
<feature type="compositionally biased region" description="Basic and acidic residues" evidence="1">
    <location>
        <begin position="226"/>
        <end position="249"/>
    </location>
</feature>
<evidence type="ECO:0000256" key="1">
    <source>
        <dbReference type="SAM" id="MobiDB-lite"/>
    </source>
</evidence>
<dbReference type="PANTHER" id="PTHR28307:SF2">
    <property type="entry name" value="PROTEIN PAL1"/>
    <property type="match status" value="1"/>
</dbReference>
<dbReference type="AlphaFoldDB" id="A8Q6I9"/>
<accession>A8Q6I9</accession>
<dbReference type="GeneID" id="5854301"/>
<feature type="region of interest" description="Disordered" evidence="1">
    <location>
        <begin position="387"/>
        <end position="463"/>
    </location>
</feature>
<dbReference type="EMBL" id="AAYY01000010">
    <property type="protein sequence ID" value="EDP42780.1"/>
    <property type="molecule type" value="Genomic_DNA"/>
</dbReference>
<reference evidence="2 3" key="1">
    <citation type="journal article" date="2007" name="Proc. Natl. Acad. Sci. U.S.A.">
        <title>Dandruff-associated Malassezia genomes reveal convergent and divergent virulence traits shared with plant and human fungal pathogens.</title>
        <authorList>
            <person name="Xu J."/>
            <person name="Saunders C.W."/>
            <person name="Hu P."/>
            <person name="Grant R.A."/>
            <person name="Boekhout T."/>
            <person name="Kuramae E.E."/>
            <person name="Kronstad J.W."/>
            <person name="Deangelis Y.M."/>
            <person name="Reeder N.L."/>
            <person name="Johnstone K.R."/>
            <person name="Leland M."/>
            <person name="Fieno A.M."/>
            <person name="Begley W.M."/>
            <person name="Sun Y."/>
            <person name="Lacey M.P."/>
            <person name="Chaudhary T."/>
            <person name="Keough T."/>
            <person name="Chu L."/>
            <person name="Sears R."/>
            <person name="Yuan B."/>
            <person name="Dawson T.L.Jr."/>
        </authorList>
    </citation>
    <scope>NUCLEOTIDE SEQUENCE [LARGE SCALE GENOMIC DNA]</scope>
    <source>
        <strain evidence="3">ATCC MYA-4612 / CBS 7966</strain>
    </source>
</reference>
<proteinExistence type="predicted"/>
<dbReference type="PANTHER" id="PTHR28307">
    <property type="entry name" value="PROTEIN PAL1"/>
    <property type="match status" value="1"/>
</dbReference>
<feature type="region of interest" description="Disordered" evidence="1">
    <location>
        <begin position="1"/>
        <end position="37"/>
    </location>
</feature>
<dbReference type="KEGG" id="mgl:MGL_2980"/>
<name>A8Q6I9_MALGO</name>
<sequence>MSSTKWADESAPVLPPKTRKGSYGLIPRLGRSKKKESVRLSQYVDPQIIQDEPDAADHSRLDVIDQLDISGLTGGTLFHHDSPYDACSPQFNRTDNNTAPINAFDRSVDPITNALLEHHKKREDGIQHQTPADDLDGQRTYANYDDPYAVPQSMGYDGPTDADNPNSVFYGVTSEPWQEFSRPVKEQTSPTQQQNPKPETKFEDMETILRGGRRTQPDVSTTSYKDPLDLSSRQDHLDVKSSSNPERKSPRSKSGTLSRSKSLLARFRRMRVDPDQSAESENPPSTPPLPVQEQQQQQWQQQHLSSQRPYVNLNAHGVAGPVTVDPAPTTTTLQNQPSIPTYQADSAKSYTMAPPIAAPMSNRQDPSSLGYDTSYAYGTAYSKPLRRGYSDASAPPPPPKNYPTVSSSSHPKSRSMRSSEKASSLSYMTHSDRAALNLEDSEPPARVLRRLATGGRSQPRPSV</sequence>
<dbReference type="RefSeq" id="XP_001729994.1">
    <property type="nucleotide sequence ID" value="XM_001729942.1"/>
</dbReference>
<feature type="compositionally biased region" description="Polar residues" evidence="1">
    <location>
        <begin position="333"/>
        <end position="347"/>
    </location>
</feature>
<organism evidence="2 3">
    <name type="scientific">Malassezia globosa (strain ATCC MYA-4612 / CBS 7966)</name>
    <name type="common">Dandruff-associated fungus</name>
    <dbReference type="NCBI Taxonomy" id="425265"/>
    <lineage>
        <taxon>Eukaryota</taxon>
        <taxon>Fungi</taxon>
        <taxon>Dikarya</taxon>
        <taxon>Basidiomycota</taxon>
        <taxon>Ustilaginomycotina</taxon>
        <taxon>Malasseziomycetes</taxon>
        <taxon>Malasseziales</taxon>
        <taxon>Malasseziaceae</taxon>
        <taxon>Malassezia</taxon>
    </lineage>
</organism>
<dbReference type="GO" id="GO:0005737">
    <property type="term" value="C:cytoplasm"/>
    <property type="evidence" value="ECO:0007669"/>
    <property type="project" value="TreeGrafter"/>
</dbReference>
<feature type="compositionally biased region" description="Low complexity" evidence="1">
    <location>
        <begin position="292"/>
        <end position="302"/>
    </location>
</feature>
<comment type="caution">
    <text evidence="2">The sequence shown here is derived from an EMBL/GenBank/DDBJ whole genome shotgun (WGS) entry which is preliminary data.</text>
</comment>
<dbReference type="InParanoid" id="A8Q6I9"/>
<feature type="compositionally biased region" description="Polar residues" evidence="1">
    <location>
        <begin position="252"/>
        <end position="261"/>
    </location>
</feature>
<dbReference type="Proteomes" id="UP000008837">
    <property type="component" value="Unassembled WGS sequence"/>
</dbReference>
<evidence type="ECO:0000313" key="2">
    <source>
        <dbReference type="EMBL" id="EDP42780.1"/>
    </source>
</evidence>
<evidence type="ECO:0000313" key="3">
    <source>
        <dbReference type="Proteomes" id="UP000008837"/>
    </source>
</evidence>
<feature type="region of interest" description="Disordered" evidence="1">
    <location>
        <begin position="120"/>
        <end position="347"/>
    </location>
</feature>
<dbReference type="InterPro" id="IPR013226">
    <property type="entry name" value="Pal1"/>
</dbReference>
<dbReference type="Pfam" id="PF08316">
    <property type="entry name" value="Pal1"/>
    <property type="match status" value="1"/>
</dbReference>
<dbReference type="VEuPathDB" id="FungiDB:MGL_2980"/>
<feature type="compositionally biased region" description="Polar residues" evidence="1">
    <location>
        <begin position="186"/>
        <end position="197"/>
    </location>
</feature>